<dbReference type="GO" id="GO:0006952">
    <property type="term" value="P:defense response"/>
    <property type="evidence" value="ECO:0007669"/>
    <property type="project" value="InterPro"/>
</dbReference>
<comment type="subcellular location">
    <subcellularLocation>
        <location evidence="1">Nucleus</location>
    </subcellularLocation>
</comment>
<dbReference type="Gene3D" id="3.30.530.20">
    <property type="match status" value="1"/>
</dbReference>
<dbReference type="PANTHER" id="PTHR31907">
    <property type="entry name" value="MLP-LIKE PROTEIN 423"/>
    <property type="match status" value="1"/>
</dbReference>
<dbReference type="EMBL" id="BQKI01000079">
    <property type="protein sequence ID" value="GJN26945.1"/>
    <property type="molecule type" value="Genomic_DNA"/>
</dbReference>
<gene>
    <name evidence="3" type="primary">gb14914</name>
    <name evidence="3" type="ORF">PR202_gb14914</name>
</gene>
<protein>
    <recommendedName>
        <fullName evidence="2">Bet v I/Major latex protein domain-containing protein</fullName>
    </recommendedName>
</protein>
<evidence type="ECO:0000313" key="3">
    <source>
        <dbReference type="EMBL" id="GJN26945.1"/>
    </source>
</evidence>
<dbReference type="InterPro" id="IPR051761">
    <property type="entry name" value="MLP-like_ligand-binding"/>
</dbReference>
<keyword evidence="4" id="KW-1185">Reference proteome</keyword>
<dbReference type="InterPro" id="IPR000916">
    <property type="entry name" value="Bet_v_I/MLP"/>
</dbReference>
<dbReference type="GO" id="GO:0005634">
    <property type="term" value="C:nucleus"/>
    <property type="evidence" value="ECO:0007669"/>
    <property type="project" value="UniProtKB-SubCell"/>
</dbReference>
<dbReference type="SUPFAM" id="SSF55961">
    <property type="entry name" value="Bet v1-like"/>
    <property type="match status" value="1"/>
</dbReference>
<evidence type="ECO:0000256" key="1">
    <source>
        <dbReference type="ARBA" id="ARBA00004123"/>
    </source>
</evidence>
<comment type="caution">
    <text evidence="3">The sequence shown here is derived from an EMBL/GenBank/DDBJ whole genome shotgun (WGS) entry which is preliminary data.</text>
</comment>
<proteinExistence type="predicted"/>
<evidence type="ECO:0000259" key="2">
    <source>
        <dbReference type="SMART" id="SM01037"/>
    </source>
</evidence>
<dbReference type="Proteomes" id="UP001054889">
    <property type="component" value="Unassembled WGS sequence"/>
</dbReference>
<reference evidence="3" key="2">
    <citation type="submission" date="2021-12" db="EMBL/GenBank/DDBJ databases">
        <title>Resequencing data analysis of finger millet.</title>
        <authorList>
            <person name="Hatakeyama M."/>
            <person name="Aluri S."/>
            <person name="Balachadran M.T."/>
            <person name="Sivarajan S.R."/>
            <person name="Poveda L."/>
            <person name="Shimizu-Inatsugi R."/>
            <person name="Schlapbach R."/>
            <person name="Sreeman S.M."/>
            <person name="Shimizu K.K."/>
        </authorList>
    </citation>
    <scope>NUCLEOTIDE SEQUENCE</scope>
</reference>
<feature type="domain" description="Bet v I/Major latex protein" evidence="2">
    <location>
        <begin position="1"/>
        <end position="112"/>
    </location>
</feature>
<dbReference type="Pfam" id="PF00407">
    <property type="entry name" value="Bet_v_1"/>
    <property type="match status" value="1"/>
</dbReference>
<name>A0AAV5EWA4_ELECO</name>
<evidence type="ECO:0000313" key="4">
    <source>
        <dbReference type="Proteomes" id="UP001054889"/>
    </source>
</evidence>
<accession>A0AAV5EWA4</accession>
<dbReference type="InterPro" id="IPR023393">
    <property type="entry name" value="START-like_dom_sf"/>
</dbReference>
<reference evidence="3" key="1">
    <citation type="journal article" date="2018" name="DNA Res.">
        <title>Multiple hybrid de novo genome assembly of finger millet, an orphan allotetraploid crop.</title>
        <authorList>
            <person name="Hatakeyama M."/>
            <person name="Aluri S."/>
            <person name="Balachadran M.T."/>
            <person name="Sivarajan S.R."/>
            <person name="Patrignani A."/>
            <person name="Gruter S."/>
            <person name="Poveda L."/>
            <person name="Shimizu-Inatsugi R."/>
            <person name="Baeten J."/>
            <person name="Francoijs K.J."/>
            <person name="Nataraja K.N."/>
            <person name="Reddy Y.A.N."/>
            <person name="Phadnis S."/>
            <person name="Ravikumar R.L."/>
            <person name="Schlapbach R."/>
            <person name="Sreeman S.M."/>
            <person name="Shimizu K.K."/>
        </authorList>
    </citation>
    <scope>NUCLEOTIDE SEQUENCE</scope>
</reference>
<dbReference type="SMART" id="SM01037">
    <property type="entry name" value="Bet_v_1"/>
    <property type="match status" value="1"/>
</dbReference>
<sequence>MASKISTVFEVKSPADKLWAALQNSTELLPKIFPELYKSIETVEGDGKSVGSVRLLKYADGVPMTTFAKEKVELADEENKVLPYSEEVPAPDFIKDTAAKSFRDLDEYLLNN</sequence>
<dbReference type="AlphaFoldDB" id="A0AAV5EWA4"/>
<organism evidence="3 4">
    <name type="scientific">Eleusine coracana subsp. coracana</name>
    <dbReference type="NCBI Taxonomy" id="191504"/>
    <lineage>
        <taxon>Eukaryota</taxon>
        <taxon>Viridiplantae</taxon>
        <taxon>Streptophyta</taxon>
        <taxon>Embryophyta</taxon>
        <taxon>Tracheophyta</taxon>
        <taxon>Spermatophyta</taxon>
        <taxon>Magnoliopsida</taxon>
        <taxon>Liliopsida</taxon>
        <taxon>Poales</taxon>
        <taxon>Poaceae</taxon>
        <taxon>PACMAD clade</taxon>
        <taxon>Chloridoideae</taxon>
        <taxon>Cynodonteae</taxon>
        <taxon>Eleusininae</taxon>
        <taxon>Eleusine</taxon>
    </lineage>
</organism>